<proteinExistence type="predicted"/>
<name>A0A7N0TEK3_KALFE</name>
<evidence type="ECO:0000313" key="1">
    <source>
        <dbReference type="EnsemblPlants" id="Kaladp0033s0248.1.v1.1.CDS.1"/>
    </source>
</evidence>
<dbReference type="Gramene" id="Kaladp0033s0248.1.v1.1">
    <property type="protein sequence ID" value="Kaladp0033s0248.1.v1.1.CDS.1"/>
    <property type="gene ID" value="Kaladp0033s0248.v1.1"/>
</dbReference>
<sequence length="65" mass="7662">MIVEKERRVKEKAREYGVFRRVGHLGLMNNLVLLQRNSCFFFLIFGLYHVEDVLCFNLNKVLSAS</sequence>
<dbReference type="EnsemblPlants" id="Kaladp0033s0248.1.v1.1">
    <property type="protein sequence ID" value="Kaladp0033s0248.1.v1.1.CDS.1"/>
    <property type="gene ID" value="Kaladp0033s0248.v1.1"/>
</dbReference>
<dbReference type="Proteomes" id="UP000594263">
    <property type="component" value="Unplaced"/>
</dbReference>
<protein>
    <submittedName>
        <fullName evidence="1">Uncharacterized protein</fullName>
    </submittedName>
</protein>
<reference evidence="1" key="1">
    <citation type="submission" date="2021-01" db="UniProtKB">
        <authorList>
            <consortium name="EnsemblPlants"/>
        </authorList>
    </citation>
    <scope>IDENTIFICATION</scope>
</reference>
<evidence type="ECO:0000313" key="2">
    <source>
        <dbReference type="Proteomes" id="UP000594263"/>
    </source>
</evidence>
<accession>A0A7N0TEK3</accession>
<dbReference type="AlphaFoldDB" id="A0A7N0TEK3"/>
<organism evidence="1 2">
    <name type="scientific">Kalanchoe fedtschenkoi</name>
    <name type="common">Lavender scallops</name>
    <name type="synonym">South American air plant</name>
    <dbReference type="NCBI Taxonomy" id="63787"/>
    <lineage>
        <taxon>Eukaryota</taxon>
        <taxon>Viridiplantae</taxon>
        <taxon>Streptophyta</taxon>
        <taxon>Embryophyta</taxon>
        <taxon>Tracheophyta</taxon>
        <taxon>Spermatophyta</taxon>
        <taxon>Magnoliopsida</taxon>
        <taxon>eudicotyledons</taxon>
        <taxon>Gunneridae</taxon>
        <taxon>Pentapetalae</taxon>
        <taxon>Saxifragales</taxon>
        <taxon>Crassulaceae</taxon>
        <taxon>Kalanchoe</taxon>
    </lineage>
</organism>
<keyword evidence="2" id="KW-1185">Reference proteome</keyword>